<evidence type="ECO:0000313" key="2">
    <source>
        <dbReference type="EMBL" id="GGT51093.1"/>
    </source>
</evidence>
<keyword evidence="3" id="KW-1185">Reference proteome</keyword>
<reference evidence="2" key="2">
    <citation type="submission" date="2020-09" db="EMBL/GenBank/DDBJ databases">
        <authorList>
            <person name="Sun Q."/>
            <person name="Ohkuma M."/>
        </authorList>
    </citation>
    <scope>NUCLEOTIDE SEQUENCE</scope>
    <source>
        <strain evidence="2">JCM 3172</strain>
    </source>
</reference>
<proteinExistence type="predicted"/>
<comment type="caution">
    <text evidence="2">The sequence shown here is derived from an EMBL/GenBank/DDBJ whole genome shotgun (WGS) entry which is preliminary data.</text>
</comment>
<accession>A0A918LTT0</accession>
<feature type="region of interest" description="Disordered" evidence="1">
    <location>
        <begin position="1"/>
        <end position="91"/>
    </location>
</feature>
<reference evidence="2" key="1">
    <citation type="journal article" date="2014" name="Int. J. Syst. Evol. Microbiol.">
        <title>Complete genome sequence of Corynebacterium casei LMG S-19264T (=DSM 44701T), isolated from a smear-ripened cheese.</title>
        <authorList>
            <consortium name="US DOE Joint Genome Institute (JGI-PGF)"/>
            <person name="Walter F."/>
            <person name="Albersmeier A."/>
            <person name="Kalinowski J."/>
            <person name="Ruckert C."/>
        </authorList>
    </citation>
    <scope>NUCLEOTIDE SEQUENCE</scope>
    <source>
        <strain evidence="2">JCM 3172</strain>
    </source>
</reference>
<organism evidence="2 3">
    <name type="scientific">Streptomyces purpureus</name>
    <dbReference type="NCBI Taxonomy" id="1951"/>
    <lineage>
        <taxon>Bacteria</taxon>
        <taxon>Bacillati</taxon>
        <taxon>Actinomycetota</taxon>
        <taxon>Actinomycetes</taxon>
        <taxon>Kitasatosporales</taxon>
        <taxon>Streptomycetaceae</taxon>
        <taxon>Streptomyces</taxon>
    </lineage>
</organism>
<evidence type="ECO:0000256" key="1">
    <source>
        <dbReference type="SAM" id="MobiDB-lite"/>
    </source>
</evidence>
<dbReference type="AlphaFoldDB" id="A0A918LTT0"/>
<dbReference type="EMBL" id="BMQQ01000023">
    <property type="protein sequence ID" value="GGT51093.1"/>
    <property type="molecule type" value="Genomic_DNA"/>
</dbReference>
<name>A0A918LTT0_9ACTN</name>
<gene>
    <name evidence="2" type="ORF">GCM10014713_51510</name>
</gene>
<dbReference type="Proteomes" id="UP000619486">
    <property type="component" value="Unassembled WGS sequence"/>
</dbReference>
<protein>
    <submittedName>
        <fullName evidence="2">Uncharacterized protein</fullName>
    </submittedName>
</protein>
<evidence type="ECO:0000313" key="3">
    <source>
        <dbReference type="Proteomes" id="UP000619486"/>
    </source>
</evidence>
<sequence length="91" mass="9620">MHGGRGVAGDPDGPGIVEHGLRGGAADAMDQQFEGGTPAPRGRCGRGHFGDSLSWWEDARQQQNRGWPCARAGGLTESDPNPLWKDRPGGE</sequence>